<protein>
    <submittedName>
        <fullName evidence="2">ATPase involved in chromosome partitioning</fullName>
    </submittedName>
</protein>
<dbReference type="eggNOG" id="COG1192">
    <property type="taxonomic scope" value="Bacteria"/>
</dbReference>
<dbReference type="STRING" id="1173020.Cha6605_1623"/>
<evidence type="ECO:0000259" key="1">
    <source>
        <dbReference type="Pfam" id="PF13614"/>
    </source>
</evidence>
<dbReference type="Gene3D" id="3.40.50.300">
    <property type="entry name" value="P-loop containing nucleotide triphosphate hydrolases"/>
    <property type="match status" value="1"/>
</dbReference>
<dbReference type="InterPro" id="IPR025669">
    <property type="entry name" value="AAA_dom"/>
</dbReference>
<organism evidence="2 3">
    <name type="scientific">Chamaesiphon minutus (strain ATCC 27169 / PCC 6605)</name>
    <dbReference type="NCBI Taxonomy" id="1173020"/>
    <lineage>
        <taxon>Bacteria</taxon>
        <taxon>Bacillati</taxon>
        <taxon>Cyanobacteriota</taxon>
        <taxon>Cyanophyceae</taxon>
        <taxon>Gomontiellales</taxon>
        <taxon>Chamaesiphonaceae</taxon>
        <taxon>Chamaesiphon</taxon>
    </lineage>
</organism>
<dbReference type="Proteomes" id="UP000010366">
    <property type="component" value="Chromosome"/>
</dbReference>
<dbReference type="KEGG" id="cmp:Cha6605_1623"/>
<sequence>MPKIKTFKPARQIVLWIAANAGGVGKTTLGIHIGYKFAQLGLKVLFIDLDTNGSLARFCGLESDLKPELTTAALFDRNFDGNYPIFTPEWGNPQGRFDTCLGGDVMLGVALDLPTRTGRELILKKAFKKYPTDYDLIILDSPASLDVLSYAALAVATHILIPLPMSIKLSGIDSLLKWIRMETEALDLTPPPTLIGGVPMRVATSADQQAFGQEIADVLDGQSVPCFPSVRFSSEFENASNRGMAPLYLYRPKHPACQDFQPIVDELTRSFQVTPVS</sequence>
<dbReference type="Pfam" id="PF13614">
    <property type="entry name" value="AAA_31"/>
    <property type="match status" value="1"/>
</dbReference>
<reference evidence="2 3" key="1">
    <citation type="submission" date="2012-05" db="EMBL/GenBank/DDBJ databases">
        <title>Finished chromosome of genome of Chamaesiphon sp. PCC 6605.</title>
        <authorList>
            <consortium name="US DOE Joint Genome Institute"/>
            <person name="Gugger M."/>
            <person name="Coursin T."/>
            <person name="Rippka R."/>
            <person name="Tandeau De Marsac N."/>
            <person name="Huntemann M."/>
            <person name="Wei C.-L."/>
            <person name="Han J."/>
            <person name="Detter J.C."/>
            <person name="Han C."/>
            <person name="Tapia R."/>
            <person name="Chen A."/>
            <person name="Kyrpides N."/>
            <person name="Mavromatis K."/>
            <person name="Markowitz V."/>
            <person name="Szeto E."/>
            <person name="Ivanova N."/>
            <person name="Pagani I."/>
            <person name="Pati A."/>
            <person name="Goodwin L."/>
            <person name="Nordberg H.P."/>
            <person name="Cantor M.N."/>
            <person name="Hua S.X."/>
            <person name="Woyke T."/>
            <person name="Kerfeld C.A."/>
        </authorList>
    </citation>
    <scope>NUCLEOTIDE SEQUENCE [LARGE SCALE GENOMIC DNA]</scope>
    <source>
        <strain evidence="3">ATCC 27169 / PCC 6605</strain>
    </source>
</reference>
<dbReference type="PANTHER" id="PTHR13696:SF52">
    <property type="entry name" value="PARA FAMILY PROTEIN CT_582"/>
    <property type="match status" value="1"/>
</dbReference>
<evidence type="ECO:0000313" key="3">
    <source>
        <dbReference type="Proteomes" id="UP000010366"/>
    </source>
</evidence>
<dbReference type="InterPro" id="IPR027417">
    <property type="entry name" value="P-loop_NTPase"/>
</dbReference>
<gene>
    <name evidence="2" type="ORF">Cha6605_1623</name>
</gene>
<proteinExistence type="predicted"/>
<dbReference type="PANTHER" id="PTHR13696">
    <property type="entry name" value="P-LOOP CONTAINING NUCLEOSIDE TRIPHOSPHATE HYDROLASE"/>
    <property type="match status" value="1"/>
</dbReference>
<feature type="domain" description="AAA" evidence="1">
    <location>
        <begin position="16"/>
        <end position="181"/>
    </location>
</feature>
<dbReference type="EMBL" id="CP003600">
    <property type="protein sequence ID" value="AFY92773.1"/>
    <property type="molecule type" value="Genomic_DNA"/>
</dbReference>
<dbReference type="CDD" id="cd02042">
    <property type="entry name" value="ParAB_family"/>
    <property type="match status" value="1"/>
</dbReference>
<evidence type="ECO:0000313" key="2">
    <source>
        <dbReference type="EMBL" id="AFY92773.1"/>
    </source>
</evidence>
<dbReference type="RefSeq" id="WP_015158949.1">
    <property type="nucleotide sequence ID" value="NC_019697.1"/>
</dbReference>
<name>K9UDR8_CHAP6</name>
<dbReference type="HOGENOM" id="CLU_037612_1_2_3"/>
<keyword evidence="3" id="KW-1185">Reference proteome</keyword>
<dbReference type="InterPro" id="IPR050678">
    <property type="entry name" value="DNA_Partitioning_ATPase"/>
</dbReference>
<accession>K9UDR8</accession>
<dbReference type="OrthoDB" id="465933at2"/>
<dbReference type="AlphaFoldDB" id="K9UDR8"/>
<dbReference type="SUPFAM" id="SSF52540">
    <property type="entry name" value="P-loop containing nucleoside triphosphate hydrolases"/>
    <property type="match status" value="1"/>
</dbReference>